<dbReference type="InterPro" id="IPR006311">
    <property type="entry name" value="TAT_signal"/>
</dbReference>
<evidence type="ECO:0000256" key="2">
    <source>
        <dbReference type="SAM" id="SignalP"/>
    </source>
</evidence>
<evidence type="ECO:0008006" key="5">
    <source>
        <dbReference type="Google" id="ProtNLM"/>
    </source>
</evidence>
<comment type="similarity">
    <text evidence="1">Belongs to the UPF0065 (bug) family.</text>
</comment>
<comment type="caution">
    <text evidence="3">The sequence shown here is derived from an EMBL/GenBank/DDBJ whole genome shotgun (WGS) entry which is preliminary data.</text>
</comment>
<dbReference type="PROSITE" id="PS51318">
    <property type="entry name" value="TAT"/>
    <property type="match status" value="1"/>
</dbReference>
<dbReference type="InterPro" id="IPR005064">
    <property type="entry name" value="BUG"/>
</dbReference>
<accession>A0ABQ1VM50</accession>
<dbReference type="InterPro" id="IPR042100">
    <property type="entry name" value="Bug_dom1"/>
</dbReference>
<dbReference type="CDD" id="cd07012">
    <property type="entry name" value="PBP2_Bug_TTT"/>
    <property type="match status" value="1"/>
</dbReference>
<gene>
    <name evidence="3" type="ORF">GCM10011402_34870</name>
</gene>
<dbReference type="Gene3D" id="3.40.190.10">
    <property type="entry name" value="Periplasmic binding protein-like II"/>
    <property type="match status" value="1"/>
</dbReference>
<evidence type="ECO:0000313" key="4">
    <source>
        <dbReference type="Proteomes" id="UP000640509"/>
    </source>
</evidence>
<organism evidence="3 4">
    <name type="scientific">Paracoccus acridae</name>
    <dbReference type="NCBI Taxonomy" id="1795310"/>
    <lineage>
        <taxon>Bacteria</taxon>
        <taxon>Pseudomonadati</taxon>
        <taxon>Pseudomonadota</taxon>
        <taxon>Alphaproteobacteria</taxon>
        <taxon>Rhodobacterales</taxon>
        <taxon>Paracoccaceae</taxon>
        <taxon>Paracoccus</taxon>
    </lineage>
</organism>
<dbReference type="PIRSF" id="PIRSF017082">
    <property type="entry name" value="YflP"/>
    <property type="match status" value="1"/>
</dbReference>
<dbReference type="PANTHER" id="PTHR42928:SF5">
    <property type="entry name" value="BLR1237 PROTEIN"/>
    <property type="match status" value="1"/>
</dbReference>
<dbReference type="RefSeq" id="WP_188716861.1">
    <property type="nucleotide sequence ID" value="NZ_BMIV01000023.1"/>
</dbReference>
<feature type="signal peptide" evidence="2">
    <location>
        <begin position="1"/>
        <end position="26"/>
    </location>
</feature>
<protein>
    <recommendedName>
        <fullName evidence="5">Tripartite tricarboxylate transporter substrate binding protein</fullName>
    </recommendedName>
</protein>
<feature type="chain" id="PRO_5045748226" description="Tripartite tricarboxylate transporter substrate binding protein" evidence="2">
    <location>
        <begin position="27"/>
        <end position="322"/>
    </location>
</feature>
<dbReference type="PANTHER" id="PTHR42928">
    <property type="entry name" value="TRICARBOXYLATE-BINDING PROTEIN"/>
    <property type="match status" value="1"/>
</dbReference>
<dbReference type="SUPFAM" id="SSF53850">
    <property type="entry name" value="Periplasmic binding protein-like II"/>
    <property type="match status" value="1"/>
</dbReference>
<proteinExistence type="inferred from homology"/>
<reference evidence="4" key="1">
    <citation type="journal article" date="2019" name="Int. J. Syst. Evol. Microbiol.">
        <title>The Global Catalogue of Microorganisms (GCM) 10K type strain sequencing project: providing services to taxonomists for standard genome sequencing and annotation.</title>
        <authorList>
            <consortium name="The Broad Institute Genomics Platform"/>
            <consortium name="The Broad Institute Genome Sequencing Center for Infectious Disease"/>
            <person name="Wu L."/>
            <person name="Ma J."/>
        </authorList>
    </citation>
    <scope>NUCLEOTIDE SEQUENCE [LARGE SCALE GENOMIC DNA]</scope>
    <source>
        <strain evidence="4">CGMCC 1.15419</strain>
    </source>
</reference>
<evidence type="ECO:0000313" key="3">
    <source>
        <dbReference type="EMBL" id="GGF79243.1"/>
    </source>
</evidence>
<sequence length="322" mass="34269">MTTRRNLIAGLAVAASLAFVPVTAIAQGDPITMVVPYSAGGPVDGLTRLIAEGLSRKTGQTYLVENKPGANGIIGAQYVASTRTPQNTLFVGGTGPISVNLLTRKGLPFKAEDFKPVSLVAHGPMALTVPASAEYNDLDGFLAAAKASENPFRFGTFGPGSLSQLYGALLNRELGFEMTEVAYKTTADELKDMIGGQIDFTVSSPFGVIGQIRSGDLKMLAVASEERIPQLPEVPTFAELGHPQLTGSFWTGIFAPAEMDDAQVQAISAAIDEVLKEERTVEFLSNIAQFPVGGTPDELQKQLDQDREVWGAIVKERGIELQ</sequence>
<evidence type="ECO:0000256" key="1">
    <source>
        <dbReference type="ARBA" id="ARBA00006987"/>
    </source>
</evidence>
<dbReference type="EMBL" id="BMIV01000023">
    <property type="protein sequence ID" value="GGF79243.1"/>
    <property type="molecule type" value="Genomic_DNA"/>
</dbReference>
<dbReference type="Gene3D" id="3.40.190.150">
    <property type="entry name" value="Bordetella uptake gene, domain 1"/>
    <property type="match status" value="1"/>
</dbReference>
<keyword evidence="2" id="KW-0732">Signal</keyword>
<dbReference type="Proteomes" id="UP000640509">
    <property type="component" value="Unassembled WGS sequence"/>
</dbReference>
<dbReference type="Pfam" id="PF03401">
    <property type="entry name" value="TctC"/>
    <property type="match status" value="1"/>
</dbReference>
<name>A0ABQ1VM50_9RHOB</name>
<keyword evidence="4" id="KW-1185">Reference proteome</keyword>